<dbReference type="OrthoDB" id="3265906at2759"/>
<evidence type="ECO:0000313" key="6">
    <source>
        <dbReference type="EMBL" id="KAG2208042.1"/>
    </source>
</evidence>
<comment type="subunit">
    <text evidence="5">Component of a multi-subunit COQ enzyme complex, composed of at least COQ3, COQ4, COQ5, COQ6, COQ7 and COQ9.</text>
</comment>
<keyword evidence="1 5" id="KW-0489">Methyltransferase</keyword>
<evidence type="ECO:0000256" key="4">
    <source>
        <dbReference type="ARBA" id="ARBA00022691"/>
    </source>
</evidence>
<dbReference type="CDD" id="cd02440">
    <property type="entry name" value="AdoMet_MTases"/>
    <property type="match status" value="1"/>
</dbReference>
<gene>
    <name evidence="5" type="primary">COQ3</name>
    <name evidence="6" type="ORF">INT46_010136</name>
</gene>
<dbReference type="GO" id="GO:0031314">
    <property type="term" value="C:extrinsic component of mitochondrial inner membrane"/>
    <property type="evidence" value="ECO:0007669"/>
    <property type="project" value="UniProtKB-UniRule"/>
</dbReference>
<keyword evidence="4 5" id="KW-0949">S-adenosyl-L-methionine</keyword>
<feature type="binding site" evidence="5">
    <location>
        <position position="173"/>
    </location>
    <ligand>
        <name>Mg(2+)</name>
        <dbReference type="ChEBI" id="CHEBI:18420"/>
    </ligand>
</feature>
<comment type="catalytic activity">
    <reaction evidence="5">
        <text>a 3,4-dihydroxy-5-(all-trans-polyprenyl)benzoate + S-adenosyl-L-methionine = a 4-hydroxy-3-methoxy-5-(all-trans-polyprenyl)benzoate + S-adenosyl-L-homocysteine + H(+)</text>
        <dbReference type="Rhea" id="RHEA:44452"/>
        <dbReference type="Rhea" id="RHEA-COMP:10930"/>
        <dbReference type="Rhea" id="RHEA-COMP:10931"/>
        <dbReference type="ChEBI" id="CHEBI:15378"/>
        <dbReference type="ChEBI" id="CHEBI:57856"/>
        <dbReference type="ChEBI" id="CHEBI:59789"/>
        <dbReference type="ChEBI" id="CHEBI:64694"/>
        <dbReference type="ChEBI" id="CHEBI:84443"/>
        <dbReference type="EC" id="2.1.1.114"/>
    </reaction>
</comment>
<comment type="catalytic activity">
    <reaction evidence="5">
        <text>a 3-demethylubiquinone + S-adenosyl-L-methionine = a ubiquinone + S-adenosyl-L-homocysteine</text>
        <dbReference type="Rhea" id="RHEA:81215"/>
        <dbReference type="Rhea" id="RHEA-COMP:9565"/>
        <dbReference type="Rhea" id="RHEA-COMP:19654"/>
        <dbReference type="ChEBI" id="CHEBI:16389"/>
        <dbReference type="ChEBI" id="CHEBI:57856"/>
        <dbReference type="ChEBI" id="CHEBI:59789"/>
        <dbReference type="ChEBI" id="CHEBI:231825"/>
    </reaction>
</comment>
<feature type="binding site" evidence="5">
    <location>
        <position position="170"/>
    </location>
    <ligand>
        <name>Mg(2+)</name>
        <dbReference type="ChEBI" id="CHEBI:18420"/>
    </ligand>
</feature>
<dbReference type="HAMAP" id="MF_00472">
    <property type="entry name" value="UbiG"/>
    <property type="match status" value="1"/>
</dbReference>
<feature type="binding site" evidence="5">
    <location>
        <position position="120"/>
    </location>
    <ligand>
        <name>S-adenosyl-L-methionine</name>
        <dbReference type="ChEBI" id="CHEBI:59789"/>
    </ligand>
</feature>
<dbReference type="UniPathway" id="UPA00232"/>
<feature type="binding site" evidence="5">
    <location>
        <position position="99"/>
    </location>
    <ligand>
        <name>S-adenosyl-L-methionine</name>
        <dbReference type="ChEBI" id="CHEBI:59789"/>
    </ligand>
</feature>
<evidence type="ECO:0000256" key="2">
    <source>
        <dbReference type="ARBA" id="ARBA00022679"/>
    </source>
</evidence>
<keyword evidence="5" id="KW-0479">Metal-binding</keyword>
<dbReference type="GO" id="GO:0032259">
    <property type="term" value="P:methylation"/>
    <property type="evidence" value="ECO:0007669"/>
    <property type="project" value="UniProtKB-KW"/>
</dbReference>
<keyword evidence="5" id="KW-0472">Membrane</keyword>
<comment type="catalytic activity">
    <reaction evidence="5">
        <text>a 3-demethylubiquinol + S-adenosyl-L-methionine = a ubiquinol + S-adenosyl-L-homocysteine + H(+)</text>
        <dbReference type="Rhea" id="RHEA:44380"/>
        <dbReference type="Rhea" id="RHEA-COMP:9566"/>
        <dbReference type="Rhea" id="RHEA-COMP:10914"/>
        <dbReference type="ChEBI" id="CHEBI:15378"/>
        <dbReference type="ChEBI" id="CHEBI:17976"/>
        <dbReference type="ChEBI" id="CHEBI:57856"/>
        <dbReference type="ChEBI" id="CHEBI:59789"/>
        <dbReference type="ChEBI" id="CHEBI:84422"/>
        <dbReference type="EC" id="2.1.1.64"/>
    </reaction>
</comment>
<dbReference type="EC" id="2.1.1.-" evidence="5"/>
<name>A0A8H7V761_9FUNG</name>
<keyword evidence="5" id="KW-0460">Magnesium</keyword>
<comment type="pathway">
    <text evidence="5">Cofactor biosynthesis; ubiquinone biosynthesis.</text>
</comment>
<protein>
    <recommendedName>
        <fullName evidence="5">Ubiquinone biosynthesis O-methyltransferase, mitochondrial</fullName>
    </recommendedName>
    <alternativeName>
        <fullName evidence="5">3-demethylubiquinol 3-O-methyltransferase</fullName>
        <ecNumber evidence="5">2.1.1.64</ecNumber>
    </alternativeName>
    <alternativeName>
        <fullName evidence="5">3-demethylubiquinone 3-O-methyltransferase</fullName>
        <ecNumber evidence="5">2.1.1.-</ecNumber>
    </alternativeName>
    <alternativeName>
        <fullName evidence="5">Polyprenyldihydroxybenzoate methyltransferase</fullName>
        <ecNumber evidence="5">2.1.1.114</ecNumber>
    </alternativeName>
</protein>
<dbReference type="Pfam" id="PF13489">
    <property type="entry name" value="Methyltransf_23"/>
    <property type="match status" value="1"/>
</dbReference>
<comment type="function">
    <text evidence="5">O-methyltransferase required for two non-consecutive steps during ubiquinone biosynthesis. Catalyzes the 2 O-methylation of 3,4-dihydroxy-5-(all-trans-polyprenyl)benzoic acid into 4-hydroxy-3-methoxy-5-(all-trans-polyprenyl)benzoic acid. Also catalyzes the last step of ubiquinone biosynthesis by mediating methylation of 3-demethylubiquinone into ubiquinone. Also able to mediate the methylation of 3-demethylubiquinol into ubiquinol.</text>
</comment>
<dbReference type="InterPro" id="IPR010233">
    <property type="entry name" value="UbiG_MeTrfase"/>
</dbReference>
<dbReference type="EC" id="2.1.1.64" evidence="5"/>
<feature type="binding site" evidence="5">
    <location>
        <position position="68"/>
    </location>
    <ligand>
        <name>S-adenosyl-L-methionine</name>
        <dbReference type="ChEBI" id="CHEBI:59789"/>
    </ligand>
</feature>
<dbReference type="GO" id="GO:0010420">
    <property type="term" value="F:polyprenyldihydroxybenzoate methyltransferase activity"/>
    <property type="evidence" value="ECO:0007669"/>
    <property type="project" value="UniProtKB-UniRule"/>
</dbReference>
<dbReference type="InterPro" id="IPR029063">
    <property type="entry name" value="SAM-dependent_MTases_sf"/>
</dbReference>
<comment type="similarity">
    <text evidence="5">Belongs to the class I-like SAM-binding methyltransferase superfamily. UbiG/COQ3 family.</text>
</comment>
<keyword evidence="3 5" id="KW-0831">Ubiquinone biosynthesis</keyword>
<feature type="binding site" evidence="5">
    <location>
        <position position="169"/>
    </location>
    <ligand>
        <name>S-adenosyl-L-methionine</name>
        <dbReference type="ChEBI" id="CHEBI:59789"/>
    </ligand>
</feature>
<dbReference type="GO" id="GO:0061542">
    <property type="term" value="F:3-demethylubiquinol 3-O-methyltransferase activity"/>
    <property type="evidence" value="ECO:0007669"/>
    <property type="project" value="UniProtKB-UniRule"/>
</dbReference>
<keyword evidence="5" id="KW-0999">Mitochondrion inner membrane</keyword>
<organism evidence="6 7">
    <name type="scientific">Mucor plumbeus</name>
    <dbReference type="NCBI Taxonomy" id="97098"/>
    <lineage>
        <taxon>Eukaryota</taxon>
        <taxon>Fungi</taxon>
        <taxon>Fungi incertae sedis</taxon>
        <taxon>Mucoromycota</taxon>
        <taxon>Mucoromycotina</taxon>
        <taxon>Mucoromycetes</taxon>
        <taxon>Mucorales</taxon>
        <taxon>Mucorineae</taxon>
        <taxon>Mucoraceae</taxon>
        <taxon>Mucor</taxon>
    </lineage>
</organism>
<dbReference type="PANTHER" id="PTHR43464">
    <property type="entry name" value="METHYLTRANSFERASE"/>
    <property type="match status" value="1"/>
</dbReference>
<dbReference type="EMBL" id="JAEPRC010000117">
    <property type="protein sequence ID" value="KAG2208042.1"/>
    <property type="molecule type" value="Genomic_DNA"/>
</dbReference>
<keyword evidence="7" id="KW-1185">Reference proteome</keyword>
<dbReference type="PANTHER" id="PTHR43464:SF19">
    <property type="entry name" value="UBIQUINONE BIOSYNTHESIS O-METHYLTRANSFERASE, MITOCHONDRIAL"/>
    <property type="match status" value="1"/>
</dbReference>
<evidence type="ECO:0000256" key="1">
    <source>
        <dbReference type="ARBA" id="ARBA00022603"/>
    </source>
</evidence>
<evidence type="ECO:0000313" key="7">
    <source>
        <dbReference type="Proteomes" id="UP000650833"/>
    </source>
</evidence>
<dbReference type="AlphaFoldDB" id="A0A8H7V761"/>
<proteinExistence type="inferred from homology"/>
<feature type="binding site" evidence="5">
    <location>
        <position position="174"/>
    </location>
    <ligand>
        <name>Mg(2+)</name>
        <dbReference type="ChEBI" id="CHEBI:18420"/>
    </ligand>
</feature>
<dbReference type="GO" id="GO:0046872">
    <property type="term" value="F:metal ion binding"/>
    <property type="evidence" value="ECO:0007669"/>
    <property type="project" value="UniProtKB-KW"/>
</dbReference>
<sequence length="296" mass="32985">MLRTILNTSLRNGSIRSVLPLQRSLYSTSSKPFTTIDKAEVQKFSDKAAEWWDPSGEFSMLQLLNPPRVSYVRDQLVGPDSEASKSGKPFANIRMLDIGCGGGLLSESLVRLGGDVVGADASEDNIKMAKLHARKDPSLWRGPGKIDYRHSTAEEILQGGELFDVVLAMEIIEHVNQPLEFLRTCASLTRPGGDLFLSTMSRTPVAYALTVVLAEKVLGMVHDGTHDWSKYIKSRELREAIESFGDEWEVKDVRGISWDPLDREWKVAERNGLVGIGGFESLEINYIMRASKKMLQ</sequence>
<keyword evidence="2 5" id="KW-0808">Transferase</keyword>
<reference evidence="6" key="1">
    <citation type="submission" date="2020-12" db="EMBL/GenBank/DDBJ databases">
        <title>Metabolic potential, ecology and presence of endohyphal bacteria is reflected in genomic diversity of Mucoromycotina.</title>
        <authorList>
            <person name="Muszewska A."/>
            <person name="Okrasinska A."/>
            <person name="Steczkiewicz K."/>
            <person name="Drgas O."/>
            <person name="Orlowska M."/>
            <person name="Perlinska-Lenart U."/>
            <person name="Aleksandrzak-Piekarczyk T."/>
            <person name="Szatraj K."/>
            <person name="Zielenkiewicz U."/>
            <person name="Pilsyk S."/>
            <person name="Malc E."/>
            <person name="Mieczkowski P."/>
            <person name="Kruszewska J.S."/>
            <person name="Biernat P."/>
            <person name="Pawlowska J."/>
        </authorList>
    </citation>
    <scope>NUCLEOTIDE SEQUENCE</scope>
    <source>
        <strain evidence="6">CBS 226.32</strain>
    </source>
</reference>
<dbReference type="EC" id="2.1.1.114" evidence="5"/>
<dbReference type="SUPFAM" id="SSF53335">
    <property type="entry name" value="S-adenosyl-L-methionine-dependent methyltransferases"/>
    <property type="match status" value="1"/>
</dbReference>
<accession>A0A8H7V761</accession>
<keyword evidence="5" id="KW-0496">Mitochondrion</keyword>
<dbReference type="NCBIfam" id="TIGR01983">
    <property type="entry name" value="UbiG"/>
    <property type="match status" value="1"/>
</dbReference>
<comment type="caution">
    <text evidence="6">The sequence shown here is derived from an EMBL/GenBank/DDBJ whole genome shotgun (WGS) entry which is preliminary data.</text>
</comment>
<dbReference type="Proteomes" id="UP000650833">
    <property type="component" value="Unassembled WGS sequence"/>
</dbReference>
<evidence type="ECO:0000256" key="3">
    <source>
        <dbReference type="ARBA" id="ARBA00022688"/>
    </source>
</evidence>
<comment type="cofactor">
    <cofactor evidence="5">
        <name>Mg(2+)</name>
        <dbReference type="ChEBI" id="CHEBI:18420"/>
    </cofactor>
</comment>
<evidence type="ECO:0000256" key="5">
    <source>
        <dbReference type="HAMAP-Rule" id="MF_03190"/>
    </source>
</evidence>
<comment type="subcellular location">
    <subcellularLocation>
        <location evidence="5">Mitochondrion inner membrane</location>
        <topology evidence="5">Peripheral membrane protein</topology>
        <orientation evidence="5">Matrix side</orientation>
    </subcellularLocation>
</comment>
<dbReference type="Gene3D" id="3.40.50.150">
    <property type="entry name" value="Vaccinia Virus protein VP39"/>
    <property type="match status" value="1"/>
</dbReference>